<dbReference type="Pfam" id="PF02899">
    <property type="entry name" value="Phage_int_SAM_1"/>
    <property type="match status" value="1"/>
</dbReference>
<reference evidence="13" key="1">
    <citation type="submission" date="2011-04" db="EMBL/GenBank/DDBJ databases">
        <title>The complete genome of Porphyromonas asaccharolytica DSM 20707.</title>
        <authorList>
            <person name="Lucas S."/>
            <person name="Han J."/>
            <person name="Lapidus A."/>
            <person name="Bruce D."/>
            <person name="Goodwin L."/>
            <person name="Pitluck S."/>
            <person name="Peters L."/>
            <person name="Kyrpides N."/>
            <person name="Mavromatis K."/>
            <person name="Ivanova N."/>
            <person name="Ovchinnikova G."/>
            <person name="Pagani I."/>
            <person name="Lu M."/>
            <person name="Detter J.C."/>
            <person name="Tapia R."/>
            <person name="Han C."/>
            <person name="Land M."/>
            <person name="Hauser L."/>
            <person name="Markowitz V."/>
            <person name="Cheng J.-F."/>
            <person name="Hugenholtz P."/>
            <person name="Woyke T."/>
            <person name="Wu D."/>
            <person name="Gronow S."/>
            <person name="Wellnitz S."/>
            <person name="Brambilla E."/>
            <person name="Klenk H.-P."/>
            <person name="Eisen J.A."/>
        </authorList>
    </citation>
    <scope>NUCLEOTIDE SEQUENCE [LARGE SCALE GENOMIC DNA]</scope>
    <source>
        <strain evidence="13">ATCC 25260 / DSM 20707 / VPI 4198</strain>
    </source>
</reference>
<dbReference type="InterPro" id="IPR011010">
    <property type="entry name" value="DNA_brk_join_enz"/>
</dbReference>
<dbReference type="HAMAP" id="MF_01808">
    <property type="entry name" value="Recomb_XerC_XerD"/>
    <property type="match status" value="1"/>
</dbReference>
<dbReference type="KEGG" id="pah:Poras_0041"/>
<dbReference type="GO" id="GO:0007059">
    <property type="term" value="P:chromosome segregation"/>
    <property type="evidence" value="ECO:0007669"/>
    <property type="project" value="UniProtKB-UniRule"/>
</dbReference>
<dbReference type="InterPro" id="IPR023009">
    <property type="entry name" value="Tyrosine_recombinase_XerC/XerD"/>
</dbReference>
<dbReference type="InterPro" id="IPR050090">
    <property type="entry name" value="Tyrosine_recombinase_XerCD"/>
</dbReference>
<dbReference type="STRING" id="879243.Poras_0041"/>
<dbReference type="Proteomes" id="UP000006545">
    <property type="component" value="Chromosome"/>
</dbReference>
<evidence type="ECO:0000256" key="2">
    <source>
        <dbReference type="ARBA" id="ARBA00022490"/>
    </source>
</evidence>
<dbReference type="GO" id="GO:0005737">
    <property type="term" value="C:cytoplasm"/>
    <property type="evidence" value="ECO:0007669"/>
    <property type="project" value="UniProtKB-SubCell"/>
</dbReference>
<evidence type="ECO:0000256" key="3">
    <source>
        <dbReference type="ARBA" id="ARBA00022618"/>
    </source>
</evidence>
<keyword evidence="5 9" id="KW-0229">DNA integration</keyword>
<dbReference type="AlphaFoldDB" id="F4KKW2"/>
<dbReference type="EMBL" id="CP002689">
    <property type="protein sequence ID" value="AEE11995.1"/>
    <property type="molecule type" value="Genomic_DNA"/>
</dbReference>
<feature type="domain" description="Tyr recombinase" evidence="10">
    <location>
        <begin position="110"/>
        <end position="293"/>
    </location>
</feature>
<accession>F4KKW2</accession>
<dbReference type="GO" id="GO:0006313">
    <property type="term" value="P:DNA transposition"/>
    <property type="evidence" value="ECO:0007669"/>
    <property type="project" value="UniProtKB-UniRule"/>
</dbReference>
<evidence type="ECO:0000256" key="1">
    <source>
        <dbReference type="ARBA" id="ARBA00004496"/>
    </source>
</evidence>
<comment type="similarity">
    <text evidence="9">Belongs to the 'phage' integrase family. XerC subfamily.</text>
</comment>
<dbReference type="PANTHER" id="PTHR30349:SF81">
    <property type="entry name" value="TYROSINE RECOMBINASE XERC"/>
    <property type="match status" value="1"/>
</dbReference>
<gene>
    <name evidence="9" type="primary">xerC</name>
    <name evidence="12" type="ordered locus">Poras_0041</name>
</gene>
<feature type="active site" evidence="9">
    <location>
        <position position="150"/>
    </location>
</feature>
<dbReference type="PROSITE" id="PS51898">
    <property type="entry name" value="TYR_RECOMBINASE"/>
    <property type="match status" value="1"/>
</dbReference>
<keyword evidence="8 9" id="KW-0131">Cell cycle</keyword>
<keyword evidence="2 9" id="KW-0963">Cytoplasm</keyword>
<evidence type="ECO:0000256" key="5">
    <source>
        <dbReference type="ARBA" id="ARBA00022908"/>
    </source>
</evidence>
<dbReference type="SUPFAM" id="SSF56349">
    <property type="entry name" value="DNA breaking-rejoining enzymes"/>
    <property type="match status" value="1"/>
</dbReference>
<dbReference type="InterPro" id="IPR002104">
    <property type="entry name" value="Integrase_catalytic"/>
</dbReference>
<dbReference type="PROSITE" id="PS51900">
    <property type="entry name" value="CB"/>
    <property type="match status" value="1"/>
</dbReference>
<feature type="active site" evidence="9">
    <location>
        <position position="174"/>
    </location>
</feature>
<dbReference type="InterPro" id="IPR044068">
    <property type="entry name" value="CB"/>
</dbReference>
<evidence type="ECO:0000256" key="9">
    <source>
        <dbReference type="HAMAP-Rule" id="MF_01808"/>
    </source>
</evidence>
<dbReference type="OrthoDB" id="9801717at2"/>
<dbReference type="Gene3D" id="1.10.150.130">
    <property type="match status" value="1"/>
</dbReference>
<keyword evidence="6 9" id="KW-0238">DNA-binding</keyword>
<comment type="function">
    <text evidence="9">Site-specific tyrosine recombinase, which acts by catalyzing the cutting and rejoining of the recombining DNA molecules. The XerC-XerD complex is essential to convert dimers of the bacterial chromosome into monomers to permit their segregation at cell division. It also contributes to the segregational stability of plasmids.</text>
</comment>
<organism evidence="12 13">
    <name type="scientific">Porphyromonas asaccharolytica (strain ATCC 25260 / DSM 20707 / BCRC 10618 / CCUG 7834 / JCM 6326 / LMG 13178 / VPI 4198 / B440)</name>
    <name type="common">Bacteroides asaccharolyticus</name>
    <dbReference type="NCBI Taxonomy" id="879243"/>
    <lineage>
        <taxon>Bacteria</taxon>
        <taxon>Pseudomonadati</taxon>
        <taxon>Bacteroidota</taxon>
        <taxon>Bacteroidia</taxon>
        <taxon>Bacteroidales</taxon>
        <taxon>Porphyromonadaceae</taxon>
        <taxon>Porphyromonas</taxon>
    </lineage>
</organism>
<comment type="subcellular location">
    <subcellularLocation>
        <location evidence="1 9">Cytoplasm</location>
    </subcellularLocation>
</comment>
<feature type="active site" evidence="9">
    <location>
        <position position="248"/>
    </location>
</feature>
<evidence type="ECO:0000256" key="8">
    <source>
        <dbReference type="ARBA" id="ARBA00023306"/>
    </source>
</evidence>
<feature type="active site" description="O-(3'-phospho-DNA)-tyrosine intermediate" evidence="9">
    <location>
        <position position="280"/>
    </location>
</feature>
<dbReference type="GO" id="GO:0009037">
    <property type="term" value="F:tyrosine-based site-specific recombinase activity"/>
    <property type="evidence" value="ECO:0007669"/>
    <property type="project" value="UniProtKB-UniRule"/>
</dbReference>
<comment type="subunit">
    <text evidence="9">Forms a cyclic heterotetrameric complex composed of two molecules of XerC and two molecules of XerD.</text>
</comment>
<keyword evidence="13" id="KW-1185">Reference proteome</keyword>
<dbReference type="eggNOG" id="COG4974">
    <property type="taxonomic scope" value="Bacteria"/>
</dbReference>
<name>F4KKW2_PORAD</name>
<protein>
    <recommendedName>
        <fullName evidence="9">Tyrosine recombinase XerC</fullName>
    </recommendedName>
</protein>
<evidence type="ECO:0000256" key="7">
    <source>
        <dbReference type="ARBA" id="ARBA00023172"/>
    </source>
</evidence>
<dbReference type="InterPro" id="IPR004107">
    <property type="entry name" value="Integrase_SAM-like_N"/>
</dbReference>
<evidence type="ECO:0000256" key="6">
    <source>
        <dbReference type="ARBA" id="ARBA00023125"/>
    </source>
</evidence>
<sequence>MSLEPRQQLILRYKTYLRLEQHLSDNSIDSYLYDVDKLYTYIEDMGLSLREVELQHLNNFAAHLLDLGISMRSLARVLSGVKSFFRFLTLEEEIERDPTDMLQTPPIHKKLPEVLTLAEIDSLLGAIDEDRIEASRDTAIIEVLYSCGLRVSELCGLTYSDVFLDEGYLHVWGKGRKERLVPMSPKAVADVQRYLNDPYRYNAKPEYDQYLFISRRGQPISRITVFCLIRTLAEQAGIQKEISPHTLRHSFATHLLEGGADLHAIQLMMGHESIATTEVYTHVDRSALRADILRYHPRNQQHPTSHDECPPTQF</sequence>
<dbReference type="InterPro" id="IPR010998">
    <property type="entry name" value="Integrase_recombinase_N"/>
</dbReference>
<dbReference type="InterPro" id="IPR013762">
    <property type="entry name" value="Integrase-like_cat_sf"/>
</dbReference>
<keyword evidence="7 9" id="KW-0233">DNA recombination</keyword>
<dbReference type="GO" id="GO:0003677">
    <property type="term" value="F:DNA binding"/>
    <property type="evidence" value="ECO:0007669"/>
    <property type="project" value="UniProtKB-UniRule"/>
</dbReference>
<feature type="active site" evidence="9">
    <location>
        <position position="271"/>
    </location>
</feature>
<feature type="domain" description="Core-binding (CB)" evidence="11">
    <location>
        <begin position="4"/>
        <end position="89"/>
    </location>
</feature>
<evidence type="ECO:0000313" key="12">
    <source>
        <dbReference type="EMBL" id="AEE11995.1"/>
    </source>
</evidence>
<dbReference type="CDD" id="cd00798">
    <property type="entry name" value="INT_XerDC_C"/>
    <property type="match status" value="1"/>
</dbReference>
<dbReference type="PANTHER" id="PTHR30349">
    <property type="entry name" value="PHAGE INTEGRASE-RELATED"/>
    <property type="match status" value="1"/>
</dbReference>
<dbReference type="HOGENOM" id="CLU_027562_9_6_10"/>
<feature type="active site" evidence="9">
    <location>
        <position position="245"/>
    </location>
</feature>
<dbReference type="Gene3D" id="1.10.443.10">
    <property type="entry name" value="Intergrase catalytic core"/>
    <property type="match status" value="1"/>
</dbReference>
<dbReference type="NCBIfam" id="NF001399">
    <property type="entry name" value="PRK00283.1"/>
    <property type="match status" value="1"/>
</dbReference>
<evidence type="ECO:0000259" key="10">
    <source>
        <dbReference type="PROSITE" id="PS51898"/>
    </source>
</evidence>
<evidence type="ECO:0000313" key="13">
    <source>
        <dbReference type="Proteomes" id="UP000006545"/>
    </source>
</evidence>
<evidence type="ECO:0000256" key="4">
    <source>
        <dbReference type="ARBA" id="ARBA00022829"/>
    </source>
</evidence>
<dbReference type="GO" id="GO:0051301">
    <property type="term" value="P:cell division"/>
    <property type="evidence" value="ECO:0007669"/>
    <property type="project" value="UniProtKB-KW"/>
</dbReference>
<proteinExistence type="inferred from homology"/>
<dbReference type="Pfam" id="PF00589">
    <property type="entry name" value="Phage_integrase"/>
    <property type="match status" value="1"/>
</dbReference>
<dbReference type="NCBIfam" id="NF040815">
    <property type="entry name" value="recomb_XerA_Arch"/>
    <property type="match status" value="1"/>
</dbReference>
<keyword evidence="4 9" id="KW-0159">Chromosome partition</keyword>
<keyword evidence="3 9" id="KW-0132">Cell division</keyword>
<dbReference type="RefSeq" id="WP_004331764.1">
    <property type="nucleotide sequence ID" value="NC_015501.1"/>
</dbReference>
<evidence type="ECO:0000259" key="11">
    <source>
        <dbReference type="PROSITE" id="PS51900"/>
    </source>
</evidence>